<dbReference type="Pfam" id="PF08220">
    <property type="entry name" value="HTH_DeoR"/>
    <property type="match status" value="1"/>
</dbReference>
<reference evidence="5 6" key="1">
    <citation type="submission" date="2017-04" db="EMBL/GenBank/DDBJ databases">
        <authorList>
            <person name="Afonso C.L."/>
            <person name="Miller P.J."/>
            <person name="Scott M.A."/>
            <person name="Spackman E."/>
            <person name="Goraichik I."/>
            <person name="Dimitrov K.M."/>
            <person name="Suarez D.L."/>
            <person name="Swayne D.E."/>
        </authorList>
    </citation>
    <scope>NUCLEOTIDE SEQUENCE [LARGE SCALE GENOMIC DNA]</scope>
    <source>
        <strain evidence="5 6">DSM 43828</strain>
    </source>
</reference>
<dbReference type="InterPro" id="IPR036388">
    <property type="entry name" value="WH-like_DNA-bd_sf"/>
</dbReference>
<dbReference type="SUPFAM" id="SSF100950">
    <property type="entry name" value="NagB/RpiA/CoA transferase-like"/>
    <property type="match status" value="1"/>
</dbReference>
<dbReference type="InterPro" id="IPR014036">
    <property type="entry name" value="DeoR-like_C"/>
</dbReference>
<keyword evidence="3" id="KW-0804">Transcription</keyword>
<dbReference type="InterPro" id="IPR037171">
    <property type="entry name" value="NagB/RpiA_transferase-like"/>
</dbReference>
<dbReference type="InterPro" id="IPR050313">
    <property type="entry name" value="Carb_Metab_HTH_regulators"/>
</dbReference>
<evidence type="ECO:0000259" key="4">
    <source>
        <dbReference type="PROSITE" id="PS51000"/>
    </source>
</evidence>
<gene>
    <name evidence="5" type="ORF">SAMN05661093_06600</name>
</gene>
<dbReference type="RefSeq" id="WP_033380409.1">
    <property type="nucleotide sequence ID" value="NZ_FWXV01000006.1"/>
</dbReference>
<evidence type="ECO:0000313" key="5">
    <source>
        <dbReference type="EMBL" id="SMD20849.1"/>
    </source>
</evidence>
<dbReference type="OrthoDB" id="7688673at2"/>
<dbReference type="SMART" id="SM00420">
    <property type="entry name" value="HTH_DEOR"/>
    <property type="match status" value="1"/>
</dbReference>
<dbReference type="EMBL" id="FWXV01000006">
    <property type="protein sequence ID" value="SMD20849.1"/>
    <property type="molecule type" value="Genomic_DNA"/>
</dbReference>
<proteinExistence type="predicted"/>
<dbReference type="PROSITE" id="PS00894">
    <property type="entry name" value="HTH_DEOR_1"/>
    <property type="match status" value="1"/>
</dbReference>
<evidence type="ECO:0000256" key="3">
    <source>
        <dbReference type="ARBA" id="ARBA00023163"/>
    </source>
</evidence>
<dbReference type="InterPro" id="IPR001034">
    <property type="entry name" value="DeoR_HTH"/>
</dbReference>
<dbReference type="InterPro" id="IPR018356">
    <property type="entry name" value="Tscrpt_reg_HTH_DeoR_CS"/>
</dbReference>
<dbReference type="Pfam" id="PF00455">
    <property type="entry name" value="DeoRC"/>
    <property type="match status" value="1"/>
</dbReference>
<dbReference type="PROSITE" id="PS51000">
    <property type="entry name" value="HTH_DEOR_2"/>
    <property type="match status" value="1"/>
</dbReference>
<keyword evidence="6" id="KW-1185">Reference proteome</keyword>
<dbReference type="PANTHER" id="PTHR30363:SF44">
    <property type="entry name" value="AGA OPERON TRANSCRIPTIONAL REPRESSOR-RELATED"/>
    <property type="match status" value="1"/>
</dbReference>
<dbReference type="Gene3D" id="1.10.10.10">
    <property type="entry name" value="Winged helix-like DNA-binding domain superfamily/Winged helix DNA-binding domain"/>
    <property type="match status" value="1"/>
</dbReference>
<evidence type="ECO:0000256" key="2">
    <source>
        <dbReference type="ARBA" id="ARBA00023125"/>
    </source>
</evidence>
<keyword evidence="1" id="KW-0805">Transcription regulation</keyword>
<dbReference type="SUPFAM" id="SSF46785">
    <property type="entry name" value="Winged helix' DNA-binding domain"/>
    <property type="match status" value="1"/>
</dbReference>
<evidence type="ECO:0000313" key="6">
    <source>
        <dbReference type="Proteomes" id="UP000192674"/>
    </source>
</evidence>
<protein>
    <submittedName>
        <fullName evidence="5">Transcriptional regulator, DeoR family</fullName>
    </submittedName>
</protein>
<accession>A0A1W2FFI9</accession>
<dbReference type="PANTHER" id="PTHR30363">
    <property type="entry name" value="HTH-TYPE TRANSCRIPTIONAL REGULATOR SRLR-RELATED"/>
    <property type="match status" value="1"/>
</dbReference>
<organism evidence="5 6">
    <name type="scientific">Kibdelosporangium aridum</name>
    <dbReference type="NCBI Taxonomy" id="2030"/>
    <lineage>
        <taxon>Bacteria</taxon>
        <taxon>Bacillati</taxon>
        <taxon>Actinomycetota</taxon>
        <taxon>Actinomycetes</taxon>
        <taxon>Pseudonocardiales</taxon>
        <taxon>Pseudonocardiaceae</taxon>
        <taxon>Kibdelosporangium</taxon>
    </lineage>
</organism>
<keyword evidence="2" id="KW-0238">DNA-binding</keyword>
<name>A0A1W2FFI9_KIBAR</name>
<evidence type="ECO:0000256" key="1">
    <source>
        <dbReference type="ARBA" id="ARBA00023015"/>
    </source>
</evidence>
<dbReference type="InterPro" id="IPR036390">
    <property type="entry name" value="WH_DNA-bd_sf"/>
</dbReference>
<dbReference type="SMART" id="SM01134">
    <property type="entry name" value="DeoRC"/>
    <property type="match status" value="1"/>
</dbReference>
<dbReference type="GO" id="GO:0003700">
    <property type="term" value="F:DNA-binding transcription factor activity"/>
    <property type="evidence" value="ECO:0007669"/>
    <property type="project" value="InterPro"/>
</dbReference>
<sequence>MLPQRRHAEILRCLTQDGSASVTALCEQLATSPATIRRDLIWLEREGVLTRVHGGAVLAPSHERPFDRVASEDCGDKDAVAKTAATLVQDRESVLLDIGTTTHRLAAHLRGREITVLTSNLAVYEELADDNAVELILLGGVVRRNYRSMVGFLTEDALRQVRADRVFLGAAGVRDDGSVMDDTVVEVPLKRAMVAAADQVVLLADRGKFPGGGLARICGPEEIDVLVTNADATGPGVRAMREVGVEVLKA</sequence>
<dbReference type="AlphaFoldDB" id="A0A1W2FFI9"/>
<dbReference type="GO" id="GO:0003677">
    <property type="term" value="F:DNA binding"/>
    <property type="evidence" value="ECO:0007669"/>
    <property type="project" value="UniProtKB-KW"/>
</dbReference>
<feature type="domain" description="HTH deoR-type" evidence="4">
    <location>
        <begin position="3"/>
        <end position="58"/>
    </location>
</feature>
<dbReference type="Proteomes" id="UP000192674">
    <property type="component" value="Unassembled WGS sequence"/>
</dbReference>
<dbReference type="PRINTS" id="PR00037">
    <property type="entry name" value="HTHLACR"/>
</dbReference>